<dbReference type="Pfam" id="PF14384">
    <property type="entry name" value="BrnA_antitoxin"/>
    <property type="match status" value="1"/>
</dbReference>
<accession>A0A7T7XLV7</accession>
<name>A0A7T7XLV7_9SPIR</name>
<dbReference type="KEGG" id="bhc:JFL75_17955"/>
<dbReference type="AlphaFoldDB" id="A0A7T7XLV7"/>
<reference evidence="1" key="1">
    <citation type="submission" date="2021-01" db="EMBL/GenBank/DDBJ databases">
        <title>Description of Breznakiella homolactica.</title>
        <authorList>
            <person name="Song Y."/>
            <person name="Brune A."/>
        </authorList>
    </citation>
    <scope>NUCLEOTIDE SEQUENCE</scope>
    <source>
        <strain evidence="1">RmG30</strain>
    </source>
</reference>
<evidence type="ECO:0000313" key="2">
    <source>
        <dbReference type="Proteomes" id="UP000595917"/>
    </source>
</evidence>
<evidence type="ECO:0000313" key="1">
    <source>
        <dbReference type="EMBL" id="QQO08790.1"/>
    </source>
</evidence>
<protein>
    <submittedName>
        <fullName evidence="1">BrnA antitoxin family protein</fullName>
    </submittedName>
</protein>
<dbReference type="InterPro" id="IPR025528">
    <property type="entry name" value="BrnA_antitoxin"/>
</dbReference>
<gene>
    <name evidence="1" type="ORF">JFL75_17955</name>
</gene>
<organism evidence="1 2">
    <name type="scientific">Breznakiella homolactica</name>
    <dbReference type="NCBI Taxonomy" id="2798577"/>
    <lineage>
        <taxon>Bacteria</taxon>
        <taxon>Pseudomonadati</taxon>
        <taxon>Spirochaetota</taxon>
        <taxon>Spirochaetia</taxon>
        <taxon>Spirochaetales</taxon>
        <taxon>Breznakiellaceae</taxon>
        <taxon>Breznakiella</taxon>
    </lineage>
</organism>
<dbReference type="EMBL" id="CP067089">
    <property type="protein sequence ID" value="QQO08790.1"/>
    <property type="molecule type" value="Genomic_DNA"/>
</dbReference>
<dbReference type="RefSeq" id="WP_215626096.1">
    <property type="nucleotide sequence ID" value="NZ_CP067089.2"/>
</dbReference>
<keyword evidence="2" id="KW-1185">Reference proteome</keyword>
<proteinExistence type="predicted"/>
<sequence length="73" mass="8406">MPDSADSYKKELARIRELARRQEKNVVSVRVSPDALEVWKSLGRGYTGIMAALLEYTALRKPEWITQALDREK</sequence>
<dbReference type="Proteomes" id="UP000595917">
    <property type="component" value="Chromosome"/>
</dbReference>